<comment type="similarity">
    <text evidence="2">Belongs to the class-I aminoacyl-tRNA synthetase family. Glutamate--tRNA ligase type 1 subfamily.</text>
</comment>
<dbReference type="InterPro" id="IPR033910">
    <property type="entry name" value="GluRS_core"/>
</dbReference>
<dbReference type="HAMAP" id="MF_00022">
    <property type="entry name" value="Glu_tRNA_synth_type1"/>
    <property type="match status" value="1"/>
</dbReference>
<dbReference type="PANTHER" id="PTHR43311">
    <property type="entry name" value="GLUTAMATE--TRNA LIGASE"/>
    <property type="match status" value="1"/>
</dbReference>
<accession>A0A2P6TSJ4</accession>
<dbReference type="PRINTS" id="PR00987">
    <property type="entry name" value="TRNASYNTHGLU"/>
</dbReference>
<dbReference type="Gene3D" id="3.40.50.620">
    <property type="entry name" value="HUPs"/>
    <property type="match status" value="1"/>
</dbReference>
<dbReference type="SUPFAM" id="SSF52374">
    <property type="entry name" value="Nucleotidylyl transferase"/>
    <property type="match status" value="1"/>
</dbReference>
<dbReference type="GO" id="GO:0004818">
    <property type="term" value="F:glutamate-tRNA ligase activity"/>
    <property type="evidence" value="ECO:0007669"/>
    <property type="project" value="UniProtKB-EC"/>
</dbReference>
<dbReference type="Proteomes" id="UP000239899">
    <property type="component" value="Unassembled WGS sequence"/>
</dbReference>
<dbReference type="GO" id="GO:0008270">
    <property type="term" value="F:zinc ion binding"/>
    <property type="evidence" value="ECO:0007669"/>
    <property type="project" value="InterPro"/>
</dbReference>
<evidence type="ECO:0000256" key="5">
    <source>
        <dbReference type="ARBA" id="ARBA00022741"/>
    </source>
</evidence>
<organism evidence="13 14">
    <name type="scientific">Chlorella sorokiniana</name>
    <name type="common">Freshwater green alga</name>
    <dbReference type="NCBI Taxonomy" id="3076"/>
    <lineage>
        <taxon>Eukaryota</taxon>
        <taxon>Viridiplantae</taxon>
        <taxon>Chlorophyta</taxon>
        <taxon>core chlorophytes</taxon>
        <taxon>Trebouxiophyceae</taxon>
        <taxon>Chlorellales</taxon>
        <taxon>Chlorellaceae</taxon>
        <taxon>Chlorella clade</taxon>
        <taxon>Chlorella</taxon>
    </lineage>
</organism>
<gene>
    <name evidence="13" type="ORF">C2E21_4043</name>
</gene>
<dbReference type="InterPro" id="IPR014729">
    <property type="entry name" value="Rossmann-like_a/b/a_fold"/>
</dbReference>
<dbReference type="InterPro" id="IPR008925">
    <property type="entry name" value="aa_tRNA-synth_I_cd-bd_sf"/>
</dbReference>
<evidence type="ECO:0000256" key="1">
    <source>
        <dbReference type="ARBA" id="ARBA00004173"/>
    </source>
</evidence>
<keyword evidence="4 10" id="KW-0436">Ligase</keyword>
<dbReference type="InterPro" id="IPR020751">
    <property type="entry name" value="aa-tRNA-synth_I_codon-bd_sub2"/>
</dbReference>
<dbReference type="SUPFAM" id="SSF48163">
    <property type="entry name" value="An anticodon-binding domain of class I aminoacyl-tRNA synthetases"/>
    <property type="match status" value="1"/>
</dbReference>
<keyword evidence="7 10" id="KW-0648">Protein biosynthesis</keyword>
<dbReference type="EC" id="6.1.1.17" evidence="3"/>
<dbReference type="NCBIfam" id="TIGR00464">
    <property type="entry name" value="gltX_bact"/>
    <property type="match status" value="1"/>
</dbReference>
<dbReference type="PANTHER" id="PTHR43311:SF2">
    <property type="entry name" value="GLUTAMATE--TRNA LIGASE, MITOCHONDRIAL-RELATED"/>
    <property type="match status" value="1"/>
</dbReference>
<dbReference type="Pfam" id="PF00749">
    <property type="entry name" value="tRNA-synt_1c"/>
    <property type="match status" value="1"/>
</dbReference>
<dbReference type="InterPro" id="IPR045462">
    <property type="entry name" value="aa-tRNA-synth_I_cd-bd"/>
</dbReference>
<dbReference type="Gene3D" id="1.10.10.350">
    <property type="match status" value="1"/>
</dbReference>
<name>A0A2P6TSJ4_CHLSO</name>
<dbReference type="AlphaFoldDB" id="A0A2P6TSJ4"/>
<dbReference type="GO" id="GO:0005524">
    <property type="term" value="F:ATP binding"/>
    <property type="evidence" value="ECO:0007669"/>
    <property type="project" value="UniProtKB-KW"/>
</dbReference>
<evidence type="ECO:0000259" key="11">
    <source>
        <dbReference type="Pfam" id="PF00749"/>
    </source>
</evidence>
<dbReference type="FunFam" id="3.40.50.620:FF:000045">
    <property type="entry name" value="Glutamate--tRNA ligase, mitochondrial"/>
    <property type="match status" value="1"/>
</dbReference>
<evidence type="ECO:0000259" key="12">
    <source>
        <dbReference type="Pfam" id="PF19269"/>
    </source>
</evidence>
<keyword evidence="14" id="KW-1185">Reference proteome</keyword>
<dbReference type="InterPro" id="IPR004527">
    <property type="entry name" value="Glu-tRNA-ligase_bac/mito"/>
</dbReference>
<dbReference type="EMBL" id="LHPG02000007">
    <property type="protein sequence ID" value="PRW57040.1"/>
    <property type="molecule type" value="Genomic_DNA"/>
</dbReference>
<evidence type="ECO:0000256" key="6">
    <source>
        <dbReference type="ARBA" id="ARBA00022840"/>
    </source>
</evidence>
<dbReference type="InterPro" id="IPR001412">
    <property type="entry name" value="aa-tRNA-synth_I_CS"/>
</dbReference>
<dbReference type="InterPro" id="IPR049940">
    <property type="entry name" value="GluQ/Sye"/>
</dbReference>
<keyword evidence="6 10" id="KW-0067">ATP-binding</keyword>
<evidence type="ECO:0000256" key="2">
    <source>
        <dbReference type="ARBA" id="ARBA00007894"/>
    </source>
</evidence>
<dbReference type="InterPro" id="IPR000924">
    <property type="entry name" value="Glu/Gln-tRNA-synth"/>
</dbReference>
<comment type="subcellular location">
    <subcellularLocation>
        <location evidence="1">Mitochondrion</location>
    </subcellularLocation>
</comment>
<feature type="domain" description="Aminoacyl-tRNA synthetase class I anticodon-binding" evidence="12">
    <location>
        <begin position="425"/>
        <end position="545"/>
    </location>
</feature>
<proteinExistence type="inferred from homology"/>
<evidence type="ECO:0000256" key="4">
    <source>
        <dbReference type="ARBA" id="ARBA00022598"/>
    </source>
</evidence>
<evidence type="ECO:0000256" key="8">
    <source>
        <dbReference type="ARBA" id="ARBA00023146"/>
    </source>
</evidence>
<evidence type="ECO:0000256" key="10">
    <source>
        <dbReference type="RuleBase" id="RU363037"/>
    </source>
</evidence>
<keyword evidence="8 10" id="KW-0030">Aminoacyl-tRNA synthetase</keyword>
<dbReference type="PROSITE" id="PS00178">
    <property type="entry name" value="AA_TRNA_LIGASE_I"/>
    <property type="match status" value="1"/>
</dbReference>
<dbReference type="Pfam" id="PF19269">
    <property type="entry name" value="Anticodon_2"/>
    <property type="match status" value="1"/>
</dbReference>
<reference evidence="13 14" key="1">
    <citation type="journal article" date="2018" name="Plant J.">
        <title>Genome sequences of Chlorella sorokiniana UTEX 1602 and Micractinium conductrix SAG 241.80: implications to maltose excretion by a green alga.</title>
        <authorList>
            <person name="Arriola M.B."/>
            <person name="Velmurugan N."/>
            <person name="Zhang Y."/>
            <person name="Plunkett M.H."/>
            <person name="Hondzo H."/>
            <person name="Barney B.M."/>
        </authorList>
    </citation>
    <scope>NUCLEOTIDE SEQUENCE [LARGE SCALE GENOMIC DNA]</scope>
    <source>
        <strain evidence="14">UTEX 1602</strain>
    </source>
</reference>
<feature type="domain" description="Glutamyl/glutaminyl-tRNA synthetase class Ib catalytic" evidence="11">
    <location>
        <begin position="77"/>
        <end position="394"/>
    </location>
</feature>
<dbReference type="CDD" id="cd00808">
    <property type="entry name" value="GluRS_core"/>
    <property type="match status" value="1"/>
</dbReference>
<evidence type="ECO:0000256" key="7">
    <source>
        <dbReference type="ARBA" id="ARBA00022917"/>
    </source>
</evidence>
<protein>
    <recommendedName>
        <fullName evidence="3">glutamate--tRNA ligase</fullName>
        <ecNumber evidence="3">6.1.1.17</ecNumber>
    </recommendedName>
    <alternativeName>
        <fullName evidence="9">Glutamyl-tRNA synthetase</fullName>
    </alternativeName>
</protein>
<dbReference type="GO" id="GO:0005739">
    <property type="term" value="C:mitochondrion"/>
    <property type="evidence" value="ECO:0007669"/>
    <property type="project" value="UniProtKB-SubCell"/>
</dbReference>
<dbReference type="GO" id="GO:0000049">
    <property type="term" value="F:tRNA binding"/>
    <property type="evidence" value="ECO:0007669"/>
    <property type="project" value="InterPro"/>
</dbReference>
<sequence length="580" mass="62902">MLALRCGGRVLAGAAQQQRGSLLNAPRRVAPVAAAWSAQLSSKASRKGGRQPLQTRAAAATTLDTPAAAGADTAGHEVRVRFAPSPTGYLHVGGARTALFNWLFAKNVGGKLVLRIEDTDAARSTRESEEAVLTDLKWLGINWDEGPDCGGPHGPYRQSERKEIYKKYVDQLVAEGKAYPCFCTDEELEAMKKDAEEKKLPPIYRGKWASASQAEVEEMMAKGVPHCYRFRVPKSQVVTIQDVIRGEVSWNTDTLGDFVLLRSNGLPVYNFCVAIDDALMRISHVIRAEEHLPNTLRQVLIYQSLGFPTPVFGHVSLILAPDKSKLSKRHGATSVGEFREDGFLAQAMLNYLSLLGWNDGSEQEIYSVEELQKAFSLERITKSAAVFDKTKLSWMNGQHLRGLPADDLAALVGGRWVASGLLARAESPFVAAALAIVQNSLELVADAERELRALLSYPLAETLGSEGAKAVVEDNFQQVAEAVLAAYDSGELAEAAAAGHDGYKKWVNRVGKAQGRKGKRLFMPMRVALTGRMAGPDVGDVLGMLALESGDVADAAAYLPLPQRMEQLRAWLAANPAPQA</sequence>
<dbReference type="GO" id="GO:0009791">
    <property type="term" value="P:post-embryonic development"/>
    <property type="evidence" value="ECO:0007669"/>
    <property type="project" value="UniProtKB-ARBA"/>
</dbReference>
<dbReference type="STRING" id="3076.A0A2P6TSJ4"/>
<dbReference type="OrthoDB" id="428822at2759"/>
<evidence type="ECO:0000313" key="13">
    <source>
        <dbReference type="EMBL" id="PRW57040.1"/>
    </source>
</evidence>
<dbReference type="InterPro" id="IPR020058">
    <property type="entry name" value="Glu/Gln-tRNA-synth_Ib_cat-dom"/>
</dbReference>
<dbReference type="GO" id="GO:0048608">
    <property type="term" value="P:reproductive structure development"/>
    <property type="evidence" value="ECO:0007669"/>
    <property type="project" value="UniProtKB-ARBA"/>
</dbReference>
<keyword evidence="5 10" id="KW-0547">Nucleotide-binding</keyword>
<evidence type="ECO:0000256" key="9">
    <source>
        <dbReference type="ARBA" id="ARBA00030865"/>
    </source>
</evidence>
<dbReference type="GO" id="GO:0006424">
    <property type="term" value="P:glutamyl-tRNA aminoacylation"/>
    <property type="evidence" value="ECO:0007669"/>
    <property type="project" value="InterPro"/>
</dbReference>
<evidence type="ECO:0000313" key="14">
    <source>
        <dbReference type="Proteomes" id="UP000239899"/>
    </source>
</evidence>
<evidence type="ECO:0000256" key="3">
    <source>
        <dbReference type="ARBA" id="ARBA00012835"/>
    </source>
</evidence>
<comment type="caution">
    <text evidence="13">The sequence shown here is derived from an EMBL/GenBank/DDBJ whole genome shotgun (WGS) entry which is preliminary data.</text>
</comment>